<gene>
    <name evidence="4" type="ORF">FRACYDRAFT_165103</name>
</gene>
<keyword evidence="5" id="KW-1185">Reference proteome</keyword>
<feature type="non-terminal residue" evidence="4">
    <location>
        <position position="72"/>
    </location>
</feature>
<dbReference type="PANTHER" id="PTHR13168:SF0">
    <property type="entry name" value="C-MYC-BINDING PROTEIN"/>
    <property type="match status" value="1"/>
</dbReference>
<accession>A0A1E7FWG3</accession>
<proteinExistence type="inferred from homology"/>
<name>A0A1E7FWG3_9STRA</name>
<dbReference type="PRINTS" id="PR02028">
    <property type="entry name" value="CMYCBINDINGP"/>
</dbReference>
<dbReference type="EMBL" id="KV784353">
    <property type="protein sequence ID" value="OEU22492.1"/>
    <property type="molecule type" value="Genomic_DNA"/>
</dbReference>
<feature type="non-terminal residue" evidence="4">
    <location>
        <position position="1"/>
    </location>
</feature>
<sequence length="72" mass="8282">DGSKKDEFRKYLDKTGVLDQLTKVLVGLYEEPERPTSPMDYIKRYIGAPKNIDVDGLKRENEQLKRQLAALS</sequence>
<dbReference type="KEGG" id="fcy:FRACYDRAFT_165103"/>
<evidence type="ECO:0000256" key="2">
    <source>
        <dbReference type="ARBA" id="ARBA00009389"/>
    </source>
</evidence>
<comment type="subcellular location">
    <subcellularLocation>
        <location evidence="1">Nucleus</location>
    </subcellularLocation>
</comment>
<evidence type="ECO:0000256" key="3">
    <source>
        <dbReference type="ARBA" id="ARBA00023242"/>
    </source>
</evidence>
<dbReference type="GO" id="GO:0005634">
    <property type="term" value="C:nucleus"/>
    <property type="evidence" value="ECO:0007669"/>
    <property type="project" value="UniProtKB-SubCell"/>
</dbReference>
<dbReference type="InParanoid" id="A0A1E7FWG3"/>
<evidence type="ECO:0000313" key="4">
    <source>
        <dbReference type="EMBL" id="OEU22492.1"/>
    </source>
</evidence>
<dbReference type="FunCoup" id="A0A1E7FWG3">
    <property type="interactions" value="7"/>
</dbReference>
<dbReference type="AlphaFoldDB" id="A0A1E7FWG3"/>
<organism evidence="4 5">
    <name type="scientific">Fragilariopsis cylindrus CCMP1102</name>
    <dbReference type="NCBI Taxonomy" id="635003"/>
    <lineage>
        <taxon>Eukaryota</taxon>
        <taxon>Sar</taxon>
        <taxon>Stramenopiles</taxon>
        <taxon>Ochrophyta</taxon>
        <taxon>Bacillariophyta</taxon>
        <taxon>Bacillariophyceae</taxon>
        <taxon>Bacillariophycidae</taxon>
        <taxon>Bacillariales</taxon>
        <taxon>Bacillariaceae</taxon>
        <taxon>Fragilariopsis</taxon>
    </lineage>
</organism>
<keyword evidence="3" id="KW-0539">Nucleus</keyword>
<dbReference type="GO" id="GO:0003713">
    <property type="term" value="F:transcription coactivator activity"/>
    <property type="evidence" value="ECO:0007669"/>
    <property type="project" value="InterPro"/>
</dbReference>
<dbReference type="Proteomes" id="UP000095751">
    <property type="component" value="Unassembled WGS sequence"/>
</dbReference>
<dbReference type="OrthoDB" id="524165at2759"/>
<protein>
    <submittedName>
        <fullName evidence="4">Uncharacterized protein</fullName>
    </submittedName>
</protein>
<reference evidence="4 5" key="1">
    <citation type="submission" date="2016-09" db="EMBL/GenBank/DDBJ databases">
        <title>Extensive genetic diversity and differential bi-allelic expression allows diatom success in the polar Southern Ocean.</title>
        <authorList>
            <consortium name="DOE Joint Genome Institute"/>
            <person name="Mock T."/>
            <person name="Otillar R.P."/>
            <person name="Strauss J."/>
            <person name="Dupont C."/>
            <person name="Frickenhaus S."/>
            <person name="Maumus F."/>
            <person name="Mcmullan M."/>
            <person name="Sanges R."/>
            <person name="Schmutz J."/>
            <person name="Toseland A."/>
            <person name="Valas R."/>
            <person name="Veluchamy A."/>
            <person name="Ward B.J."/>
            <person name="Allen A."/>
            <person name="Barry K."/>
            <person name="Falciatore A."/>
            <person name="Ferrante M."/>
            <person name="Fortunato A.E."/>
            <person name="Gloeckner G."/>
            <person name="Gruber A."/>
            <person name="Hipkin R."/>
            <person name="Janech M."/>
            <person name="Kroth P."/>
            <person name="Leese F."/>
            <person name="Lindquist E."/>
            <person name="Lyon B.R."/>
            <person name="Martin J."/>
            <person name="Mayer C."/>
            <person name="Parker M."/>
            <person name="Quesneville H."/>
            <person name="Raymond J."/>
            <person name="Uhlig C."/>
            <person name="Valentin K.U."/>
            <person name="Worden A.Z."/>
            <person name="Armbrust E.V."/>
            <person name="Bowler C."/>
            <person name="Green B."/>
            <person name="Moulton V."/>
            <person name="Van Oosterhout C."/>
            <person name="Grigoriev I."/>
        </authorList>
    </citation>
    <scope>NUCLEOTIDE SEQUENCE [LARGE SCALE GENOMIC DNA]</scope>
    <source>
        <strain evidence="4 5">CCMP1102</strain>
    </source>
</reference>
<dbReference type="PANTHER" id="PTHR13168">
    <property type="entry name" value="ASSOCIATE OF C-MYC AMY-1"/>
    <property type="match status" value="1"/>
</dbReference>
<comment type="similarity">
    <text evidence="2">Belongs to the AMY1 family.</text>
</comment>
<evidence type="ECO:0000256" key="1">
    <source>
        <dbReference type="ARBA" id="ARBA00004123"/>
    </source>
</evidence>
<evidence type="ECO:0000313" key="5">
    <source>
        <dbReference type="Proteomes" id="UP000095751"/>
    </source>
</evidence>
<dbReference type="InterPro" id="IPR026060">
    <property type="entry name" value="AMY1"/>
</dbReference>